<dbReference type="SUPFAM" id="SSF53335">
    <property type="entry name" value="S-adenosyl-L-methionine-dependent methyltransferases"/>
    <property type="match status" value="1"/>
</dbReference>
<evidence type="ECO:0000259" key="6">
    <source>
        <dbReference type="Pfam" id="PF01555"/>
    </source>
</evidence>
<dbReference type="Proteomes" id="UP000460412">
    <property type="component" value="Unassembled WGS sequence"/>
</dbReference>
<evidence type="ECO:0000256" key="3">
    <source>
        <dbReference type="ARBA" id="ARBA00022679"/>
    </source>
</evidence>
<evidence type="ECO:0000313" key="8">
    <source>
        <dbReference type="Proteomes" id="UP000460412"/>
    </source>
</evidence>
<comment type="caution">
    <text evidence="7">The sequence shown here is derived from an EMBL/GenBank/DDBJ whole genome shotgun (WGS) entry which is preliminary data.</text>
</comment>
<dbReference type="RefSeq" id="WP_159750724.1">
    <property type="nucleotide sequence ID" value="NZ_CASZNZ010000094.1"/>
</dbReference>
<dbReference type="PROSITE" id="PS00092">
    <property type="entry name" value="N6_MTASE"/>
    <property type="match status" value="1"/>
</dbReference>
<evidence type="ECO:0000313" key="7">
    <source>
        <dbReference type="EMBL" id="MXP75470.1"/>
    </source>
</evidence>
<organism evidence="7 8">
    <name type="scientific">Sporofaciens musculi</name>
    <dbReference type="NCBI Taxonomy" id="2681861"/>
    <lineage>
        <taxon>Bacteria</taxon>
        <taxon>Bacillati</taxon>
        <taxon>Bacillota</taxon>
        <taxon>Clostridia</taxon>
        <taxon>Lachnospirales</taxon>
        <taxon>Lachnospiraceae</taxon>
        <taxon>Sporofaciens</taxon>
    </lineage>
</organism>
<keyword evidence="4" id="KW-0680">Restriction system</keyword>
<feature type="domain" description="DNA methylase N-4/N-6" evidence="6">
    <location>
        <begin position="26"/>
        <end position="258"/>
    </location>
</feature>
<dbReference type="GO" id="GO:0009307">
    <property type="term" value="P:DNA restriction-modification system"/>
    <property type="evidence" value="ECO:0007669"/>
    <property type="project" value="UniProtKB-KW"/>
</dbReference>
<comment type="similarity">
    <text evidence="1 5">Belongs to the N(4)/N(6)-methyltransferase family.</text>
</comment>
<proteinExistence type="inferred from homology"/>
<dbReference type="GO" id="GO:0003677">
    <property type="term" value="F:DNA binding"/>
    <property type="evidence" value="ECO:0007669"/>
    <property type="project" value="InterPro"/>
</dbReference>
<keyword evidence="8" id="KW-1185">Reference proteome</keyword>
<dbReference type="EMBL" id="WUQX01000001">
    <property type="protein sequence ID" value="MXP75470.1"/>
    <property type="molecule type" value="Genomic_DNA"/>
</dbReference>
<gene>
    <name evidence="7" type="ORF">GN277_08775</name>
</gene>
<dbReference type="InterPro" id="IPR001091">
    <property type="entry name" value="RM_Methyltransferase"/>
</dbReference>
<dbReference type="GO" id="GO:0008170">
    <property type="term" value="F:N-methyltransferase activity"/>
    <property type="evidence" value="ECO:0007669"/>
    <property type="project" value="InterPro"/>
</dbReference>
<evidence type="ECO:0000256" key="2">
    <source>
        <dbReference type="ARBA" id="ARBA00022603"/>
    </source>
</evidence>
<dbReference type="Pfam" id="PF01555">
    <property type="entry name" value="N6_N4_Mtase"/>
    <property type="match status" value="1"/>
</dbReference>
<dbReference type="EC" id="2.1.1.-" evidence="5"/>
<protein>
    <recommendedName>
        <fullName evidence="5">Methyltransferase</fullName>
        <ecNumber evidence="5">2.1.1.-</ecNumber>
    </recommendedName>
</protein>
<keyword evidence="3 7" id="KW-0808">Transferase</keyword>
<evidence type="ECO:0000256" key="1">
    <source>
        <dbReference type="ARBA" id="ARBA00006594"/>
    </source>
</evidence>
<dbReference type="InterPro" id="IPR029063">
    <property type="entry name" value="SAM-dependent_MTases_sf"/>
</dbReference>
<dbReference type="InterPro" id="IPR002941">
    <property type="entry name" value="DNA_methylase_N4/N6"/>
</dbReference>
<evidence type="ECO:0000256" key="5">
    <source>
        <dbReference type="RuleBase" id="RU362026"/>
    </source>
</evidence>
<reference evidence="7 8" key="1">
    <citation type="submission" date="2019-12" db="EMBL/GenBank/DDBJ databases">
        <title>Sporaefaciens musculi gen. nov., sp. nov., a novel bacterium isolated from the caecum of an obese mouse.</title>
        <authorList>
            <person name="Rasmussen T.S."/>
            <person name="Streidl T."/>
            <person name="Hitch T.C.A."/>
            <person name="Wortmann E."/>
            <person name="Deptula P."/>
            <person name="Hansen M."/>
            <person name="Nielsen D.S."/>
            <person name="Clavel T."/>
            <person name="Vogensen F.K."/>
        </authorList>
    </citation>
    <scope>NUCLEOTIDE SEQUENCE [LARGE SCALE GENOMIC DNA]</scope>
    <source>
        <strain evidence="7 8">WCA-9-b2</strain>
    </source>
</reference>
<dbReference type="Gene3D" id="3.40.50.150">
    <property type="entry name" value="Vaccinia Virus protein VP39"/>
    <property type="match status" value="1"/>
</dbReference>
<name>A0A7X3MFS6_9FIRM</name>
<dbReference type="PRINTS" id="PR00508">
    <property type="entry name" value="S21N4MTFRASE"/>
</dbReference>
<dbReference type="GO" id="GO:0032259">
    <property type="term" value="P:methylation"/>
    <property type="evidence" value="ECO:0007669"/>
    <property type="project" value="UniProtKB-KW"/>
</dbReference>
<sequence>MIELPLNTIINSECVAEMKKMPDSCIDLIIADPPYNLSKGGAWKWDNSVELKGMGGNWNKVMQEWDDYSFKAYTAFTNEWLSETQRILKPTGSMWIFGTYHNIGIINVMCQLLEIEIINEVIWYKRNAFPNLAGRRLTASHETILWCNKGGKKREYFFDYEYSKSGDFSYDGLKVPDKQMRTVWDISNNKGKIELVYGKHPTQKPIRILKRMIKLSSKEEDIVLTPFAGSGSECVAAKMTGRKYIGIEMDESYCKLAETRLIHTKENEDSLGKLGLNMSGGASAL</sequence>
<accession>A0A7X3MFS6</accession>
<keyword evidence="2 7" id="KW-0489">Methyltransferase</keyword>
<dbReference type="AlphaFoldDB" id="A0A7X3MFS6"/>
<evidence type="ECO:0000256" key="4">
    <source>
        <dbReference type="ARBA" id="ARBA00022747"/>
    </source>
</evidence>
<dbReference type="InterPro" id="IPR002052">
    <property type="entry name" value="DNA_methylase_N6_adenine_CS"/>
</dbReference>